<evidence type="ECO:0000313" key="3">
    <source>
        <dbReference type="EMBL" id="TCK58584.1"/>
    </source>
</evidence>
<evidence type="ECO:0000256" key="1">
    <source>
        <dbReference type="SAM" id="SignalP"/>
    </source>
</evidence>
<dbReference type="Proteomes" id="UP000295565">
    <property type="component" value="Unassembled WGS sequence"/>
</dbReference>
<dbReference type="GO" id="GO:0016787">
    <property type="term" value="F:hydrolase activity"/>
    <property type="evidence" value="ECO:0007669"/>
    <property type="project" value="UniProtKB-KW"/>
</dbReference>
<dbReference type="AlphaFoldDB" id="A0A4R1K3C5"/>
<dbReference type="PIRSF" id="PIRSF031982">
    <property type="entry name" value="UCP031982_abhydr"/>
    <property type="match status" value="1"/>
</dbReference>
<evidence type="ECO:0000259" key="2">
    <source>
        <dbReference type="Pfam" id="PF12697"/>
    </source>
</evidence>
<dbReference type="InterPro" id="IPR016986">
    <property type="entry name" value="UCP031982_abhydr"/>
</dbReference>
<dbReference type="Gene3D" id="3.40.50.1820">
    <property type="entry name" value="alpha/beta hydrolase"/>
    <property type="match status" value="1"/>
</dbReference>
<accession>A0A4R1K3C5</accession>
<feature type="domain" description="AB hydrolase-1" evidence="2">
    <location>
        <begin position="80"/>
        <end position="208"/>
    </location>
</feature>
<keyword evidence="4" id="KW-1185">Reference proteome</keyword>
<keyword evidence="3" id="KW-0378">Hydrolase</keyword>
<dbReference type="Pfam" id="PF12697">
    <property type="entry name" value="Abhydrolase_6"/>
    <property type="match status" value="1"/>
</dbReference>
<sequence length="345" mass="38291">MRPLIALSLCIISPISLAANTAIVAKTYHDSQRQRIIKAKLLYPTAAQKTKQLFADNPAFKGFKAIKNAPLQGKNLPLYILVHGTSGNWKNLSWLGNDLVQSGAFVISADYPGYTTGQATPDKVLRMWEQPRDVSFLIDQVLSGKYAQFINKHNITVIGYSLGGYSALALSGARLDINRYQSYCSQNQDASCRYFKKAFKGLSTQDQKMISSNYSDPRVTRTIAITPGFVPAIVPSSFNQLHGHPLVIAAQLDRHVPPKLQLKPYLTQNIQQIHYAEIKGASHFSFMQICKPQAISILAQENAAFVCQEAGPVSRSSIHRKVISIIKKYISTYEHKTLTPPGNNR</sequence>
<evidence type="ECO:0000313" key="4">
    <source>
        <dbReference type="Proteomes" id="UP000295565"/>
    </source>
</evidence>
<feature type="chain" id="PRO_5020774116" evidence="1">
    <location>
        <begin position="19"/>
        <end position="345"/>
    </location>
</feature>
<dbReference type="OrthoDB" id="192696at2"/>
<dbReference type="InterPro" id="IPR029058">
    <property type="entry name" value="AB_hydrolase_fold"/>
</dbReference>
<dbReference type="SUPFAM" id="SSF53474">
    <property type="entry name" value="alpha/beta-Hydrolases"/>
    <property type="match status" value="1"/>
</dbReference>
<name>A0A4R1K3C5_9GAMM</name>
<protein>
    <submittedName>
        <fullName evidence="3">Putative dienelactone hydrolase</fullName>
    </submittedName>
</protein>
<keyword evidence="1" id="KW-0732">Signal</keyword>
<dbReference type="EMBL" id="SMGD01000011">
    <property type="protein sequence ID" value="TCK58584.1"/>
    <property type="molecule type" value="Genomic_DNA"/>
</dbReference>
<comment type="caution">
    <text evidence="3">The sequence shown here is derived from an EMBL/GenBank/DDBJ whole genome shotgun (WGS) entry which is preliminary data.</text>
</comment>
<reference evidence="3 4" key="1">
    <citation type="submission" date="2019-03" db="EMBL/GenBank/DDBJ databases">
        <title>Genomic Encyclopedia of Type Strains, Phase IV (KMG-IV): sequencing the most valuable type-strain genomes for metagenomic binning, comparative biology and taxonomic classification.</title>
        <authorList>
            <person name="Goeker M."/>
        </authorList>
    </citation>
    <scope>NUCLEOTIDE SEQUENCE [LARGE SCALE GENOMIC DNA]</scope>
    <source>
        <strain evidence="3 4">DSM 18577</strain>
    </source>
</reference>
<organism evidence="3 4">
    <name type="scientific">Celerinatantimonas diazotrophica</name>
    <dbReference type="NCBI Taxonomy" id="412034"/>
    <lineage>
        <taxon>Bacteria</taxon>
        <taxon>Pseudomonadati</taxon>
        <taxon>Pseudomonadota</taxon>
        <taxon>Gammaproteobacteria</taxon>
        <taxon>Celerinatantimonadaceae</taxon>
        <taxon>Celerinatantimonas</taxon>
    </lineage>
</organism>
<feature type="signal peptide" evidence="1">
    <location>
        <begin position="1"/>
        <end position="18"/>
    </location>
</feature>
<proteinExistence type="predicted"/>
<dbReference type="InterPro" id="IPR000073">
    <property type="entry name" value="AB_hydrolase_1"/>
</dbReference>
<gene>
    <name evidence="3" type="ORF">EV690_0714</name>
</gene>